<dbReference type="NCBIfam" id="TIGR04129">
    <property type="entry name" value="CxxH_BA5709"/>
    <property type="match status" value="1"/>
</dbReference>
<dbReference type="AlphaFoldDB" id="A0A8J4H6C7"/>
<proteinExistence type="predicted"/>
<comment type="caution">
    <text evidence="1">The sequence shown here is derived from an EMBL/GenBank/DDBJ whole genome shotgun (WGS) entry which is preliminary data.</text>
</comment>
<dbReference type="InterPro" id="IPR025626">
    <property type="entry name" value="YyzF"/>
</dbReference>
<accession>A0A8J4H6C7</accession>
<gene>
    <name evidence="1" type="ORF">XYCOK13_32910</name>
</gene>
<sequence>MICSTGLIEEGALESTMYVVCREHLELAIEQFLDEYEEAPDVVDLEDTHFAAWDPPKQCERCDKPGQYLVV</sequence>
<protein>
    <recommendedName>
        <fullName evidence="3">CxxH/CxxC protein</fullName>
    </recommendedName>
</protein>
<evidence type="ECO:0008006" key="3">
    <source>
        <dbReference type="Google" id="ProtNLM"/>
    </source>
</evidence>
<organism evidence="1 2">
    <name type="scientific">Xylanibacillus composti</name>
    <dbReference type="NCBI Taxonomy" id="1572762"/>
    <lineage>
        <taxon>Bacteria</taxon>
        <taxon>Bacillati</taxon>
        <taxon>Bacillota</taxon>
        <taxon>Bacilli</taxon>
        <taxon>Bacillales</taxon>
        <taxon>Paenibacillaceae</taxon>
        <taxon>Xylanibacillus</taxon>
    </lineage>
</organism>
<name>A0A8J4H6C7_9BACL</name>
<evidence type="ECO:0000313" key="1">
    <source>
        <dbReference type="EMBL" id="GIQ70467.1"/>
    </source>
</evidence>
<keyword evidence="2" id="KW-1185">Reference proteome</keyword>
<reference evidence="1" key="1">
    <citation type="submission" date="2021-04" db="EMBL/GenBank/DDBJ databases">
        <title>Draft genome sequence of Xylanibacillus composti strain K13.</title>
        <authorList>
            <person name="Uke A."/>
            <person name="Chhe C."/>
            <person name="Baramee S."/>
            <person name="Kosugi A."/>
        </authorList>
    </citation>
    <scope>NUCLEOTIDE SEQUENCE</scope>
    <source>
        <strain evidence="1">K13</strain>
    </source>
</reference>
<dbReference type="Proteomes" id="UP000677918">
    <property type="component" value="Unassembled WGS sequence"/>
</dbReference>
<dbReference type="EMBL" id="BOVK01000049">
    <property type="protein sequence ID" value="GIQ70467.1"/>
    <property type="molecule type" value="Genomic_DNA"/>
</dbReference>
<evidence type="ECO:0000313" key="2">
    <source>
        <dbReference type="Proteomes" id="UP000677918"/>
    </source>
</evidence>
<dbReference type="Pfam" id="PF14116">
    <property type="entry name" value="YyzF"/>
    <property type="match status" value="1"/>
</dbReference>